<proteinExistence type="predicted"/>
<dbReference type="Proteomes" id="UP000663193">
    <property type="component" value="Chromosome 23"/>
</dbReference>
<dbReference type="VEuPathDB" id="FungiDB:JI435_424710"/>
<keyword evidence="2" id="KW-1185">Reference proteome</keyword>
<organism evidence="1 2">
    <name type="scientific">Phaeosphaeria nodorum (strain SN15 / ATCC MYA-4574 / FGSC 10173)</name>
    <name type="common">Glume blotch fungus</name>
    <name type="synonym">Parastagonospora nodorum</name>
    <dbReference type="NCBI Taxonomy" id="321614"/>
    <lineage>
        <taxon>Eukaryota</taxon>
        <taxon>Fungi</taxon>
        <taxon>Dikarya</taxon>
        <taxon>Ascomycota</taxon>
        <taxon>Pezizomycotina</taxon>
        <taxon>Dothideomycetes</taxon>
        <taxon>Pleosporomycetidae</taxon>
        <taxon>Pleosporales</taxon>
        <taxon>Pleosporineae</taxon>
        <taxon>Phaeosphaeriaceae</taxon>
        <taxon>Parastagonospora</taxon>
    </lineage>
</organism>
<evidence type="ECO:0000313" key="1">
    <source>
        <dbReference type="EMBL" id="QRD07660.1"/>
    </source>
</evidence>
<reference evidence="2" key="1">
    <citation type="journal article" date="2021" name="BMC Genomics">
        <title>Chromosome-level genome assembly and manually-curated proteome of model necrotroph Parastagonospora nodorum Sn15 reveals a genome-wide trove of candidate effector homologs, and redundancy of virulence-related functions within an accessory chromosome.</title>
        <authorList>
            <person name="Bertazzoni S."/>
            <person name="Jones D.A.B."/>
            <person name="Phan H.T."/>
            <person name="Tan K.-C."/>
            <person name="Hane J.K."/>
        </authorList>
    </citation>
    <scope>NUCLEOTIDE SEQUENCE [LARGE SCALE GENOMIC DNA]</scope>
    <source>
        <strain evidence="2">SN15 / ATCC MYA-4574 / FGSC 10173)</strain>
    </source>
</reference>
<name>A0A7U2ID80_PHANO</name>
<protein>
    <submittedName>
        <fullName evidence="1">Uncharacterized protein</fullName>
    </submittedName>
</protein>
<sequence>MRTITLPPRAVIHTSQPTYFHCLLLMVEGSRWIWEGYRLDVYFAHLHWRLPISQSGIVRQGIGLSHHIDARRTDVWSDWRSSQHSSLGCWTSRTHLLNTPIPQAPRSCRLNLAGPLIAPVLVIKVGQVGRGLHSLYRSFIKRMEMVKQKWNQIHSLVPWRQRR</sequence>
<gene>
    <name evidence="1" type="ORF">JI435_424710</name>
</gene>
<evidence type="ECO:0000313" key="2">
    <source>
        <dbReference type="Proteomes" id="UP000663193"/>
    </source>
</evidence>
<dbReference type="EMBL" id="CP069045">
    <property type="protein sequence ID" value="QRD07660.1"/>
    <property type="molecule type" value="Genomic_DNA"/>
</dbReference>
<dbReference type="AlphaFoldDB" id="A0A7U2ID80"/>
<accession>A0A7U2ID80</accession>